<proteinExistence type="predicted"/>
<name>A0AC34FQA8_9BILA</name>
<organism evidence="1 2">
    <name type="scientific">Panagrolaimus sp. ES5</name>
    <dbReference type="NCBI Taxonomy" id="591445"/>
    <lineage>
        <taxon>Eukaryota</taxon>
        <taxon>Metazoa</taxon>
        <taxon>Ecdysozoa</taxon>
        <taxon>Nematoda</taxon>
        <taxon>Chromadorea</taxon>
        <taxon>Rhabditida</taxon>
        <taxon>Tylenchina</taxon>
        <taxon>Panagrolaimomorpha</taxon>
        <taxon>Panagrolaimoidea</taxon>
        <taxon>Panagrolaimidae</taxon>
        <taxon>Panagrolaimus</taxon>
    </lineage>
</organism>
<sequence length="590" mass="66239">MQEDEYHQENQLSSLKGESKMSTTKKSKEKDIPKPSTKKIREVAESSSDSSYNPQKRQKPKRKVSKSVKKAGSKTSATKTATTSKTTEETVPPEKTTKPGAPPAINDSEIAVESIKVPEVQVETPQANPVAAKRAAKAQPVAKIQHKKVQQYKSGKIYNVKNIGESGDTVIKKKLNGNFKQKHEHKACNGAAKDMKKFIAIKIGKKQLNVDDGMMPVISDTVETKTNKYEVVQKIGSGYFGAVFLVKNERGELFAMKVALKEGIPGLKLDYKIIHKAESITSPHFCSLIDQGKKHGRFNFIVMTKGEKDAKKLLMENEKLSLGTAVALSQQILLGLNDLHGMGYLHRDIKAENIIVCIEGKHQTAKLVDFGLSTKLEQFEDEVVAVQEEPIHVPYFIGNLKTASLAALNYLKQSRKDDLESFTYVMLELFGIQLPWAGNADICEVRQLKERLHLDNDDLYRNQLFAGLPQELHTIFRYVVALDYCETPDYEYIGKLLQSILKTAKVAQKFSVDWDPTHEYSQPPSSTPYCKTNDEKGPYYKKSNKGVHYNVVWRGTAYKYSHTLANGLNVFRCINKYVVESEGNVTQEKQ</sequence>
<evidence type="ECO:0000313" key="2">
    <source>
        <dbReference type="WBParaSite" id="ES5_v2.g19542.t1"/>
    </source>
</evidence>
<evidence type="ECO:0000313" key="1">
    <source>
        <dbReference type="Proteomes" id="UP000887579"/>
    </source>
</evidence>
<dbReference type="WBParaSite" id="ES5_v2.g19542.t1">
    <property type="protein sequence ID" value="ES5_v2.g19542.t1"/>
    <property type="gene ID" value="ES5_v2.g19542"/>
</dbReference>
<reference evidence="2" key="1">
    <citation type="submission" date="2022-11" db="UniProtKB">
        <authorList>
            <consortium name="WormBaseParasite"/>
        </authorList>
    </citation>
    <scope>IDENTIFICATION</scope>
</reference>
<accession>A0AC34FQA8</accession>
<protein>
    <submittedName>
        <fullName evidence="2">Protein kinase domain-containing protein</fullName>
    </submittedName>
</protein>
<dbReference type="Proteomes" id="UP000887579">
    <property type="component" value="Unplaced"/>
</dbReference>